<dbReference type="EMBL" id="VGLS01000694">
    <property type="protein sequence ID" value="MBM3225817.1"/>
    <property type="molecule type" value="Genomic_DNA"/>
</dbReference>
<dbReference type="Pfam" id="PF13424">
    <property type="entry name" value="TPR_12"/>
    <property type="match status" value="1"/>
</dbReference>
<comment type="caution">
    <text evidence="1">The sequence shown here is derived from an EMBL/GenBank/DDBJ whole genome shotgun (WGS) entry which is preliminary data.</text>
</comment>
<gene>
    <name evidence="1" type="ORF">FJZ47_18740</name>
</gene>
<accession>A0A937W639</accession>
<protein>
    <submittedName>
        <fullName evidence="1">Tetratricopeptide repeat protein</fullName>
    </submittedName>
</protein>
<organism evidence="1 2">
    <name type="scientific">Tectimicrobiota bacterium</name>
    <dbReference type="NCBI Taxonomy" id="2528274"/>
    <lineage>
        <taxon>Bacteria</taxon>
        <taxon>Pseudomonadati</taxon>
        <taxon>Nitrospinota/Tectimicrobiota group</taxon>
        <taxon>Candidatus Tectimicrobiota</taxon>
    </lineage>
</organism>
<evidence type="ECO:0000313" key="1">
    <source>
        <dbReference type="EMBL" id="MBM3225817.1"/>
    </source>
</evidence>
<sequence length="210" mass="23433">LGEFRQAISITEEGLQVAATLQHPGTLLIAHLSRGEPLLHQGQFHDAVPHLERAMALYTLELGAWYPMTASTLGSAYAMTGRLAEALPLLEEAVERAKRVDRRRETQWLTYLSEVYLRVGRQDDAYAVTERLLALGRERGEQGTEARVDTSSARSLCKVSPYMLRKRKPTTSRLWPWPKNSACVRSWPTATTGWAVYTARSASGSRPALP</sequence>
<name>A0A937W639_UNCTE</name>
<reference evidence="1" key="1">
    <citation type="submission" date="2019-03" db="EMBL/GenBank/DDBJ databases">
        <title>Lake Tanganyika Metagenome-Assembled Genomes (MAGs).</title>
        <authorList>
            <person name="Tran P."/>
        </authorList>
    </citation>
    <scope>NUCLEOTIDE SEQUENCE</scope>
    <source>
        <strain evidence="1">K_DeepCast_65m_m2_066</strain>
    </source>
</reference>
<dbReference type="SUPFAM" id="SSF48452">
    <property type="entry name" value="TPR-like"/>
    <property type="match status" value="1"/>
</dbReference>
<evidence type="ECO:0000313" key="2">
    <source>
        <dbReference type="Proteomes" id="UP000712673"/>
    </source>
</evidence>
<dbReference type="Gene3D" id="1.25.40.10">
    <property type="entry name" value="Tetratricopeptide repeat domain"/>
    <property type="match status" value="1"/>
</dbReference>
<feature type="non-terminal residue" evidence="1">
    <location>
        <position position="1"/>
    </location>
</feature>
<dbReference type="Proteomes" id="UP000712673">
    <property type="component" value="Unassembled WGS sequence"/>
</dbReference>
<dbReference type="AlphaFoldDB" id="A0A937W639"/>
<dbReference type="InterPro" id="IPR011990">
    <property type="entry name" value="TPR-like_helical_dom_sf"/>
</dbReference>
<proteinExistence type="predicted"/>